<dbReference type="InterPro" id="IPR038607">
    <property type="entry name" value="PhoD-like_sf"/>
</dbReference>
<dbReference type="InterPro" id="IPR032093">
    <property type="entry name" value="PhoD_N"/>
</dbReference>
<dbReference type="InterPro" id="IPR018946">
    <property type="entry name" value="PhoD-like_MPP"/>
</dbReference>
<evidence type="ECO:0000313" key="3">
    <source>
        <dbReference type="EMBL" id="MFC4375158.1"/>
    </source>
</evidence>
<dbReference type="Gene3D" id="3.60.21.70">
    <property type="entry name" value="PhoD-like phosphatase"/>
    <property type="match status" value="1"/>
</dbReference>
<dbReference type="InterPro" id="IPR029052">
    <property type="entry name" value="Metallo-depent_PP-like"/>
</dbReference>
<dbReference type="InterPro" id="IPR006311">
    <property type="entry name" value="TAT_signal"/>
</dbReference>
<feature type="domain" description="Phospholipase D N-terminal" evidence="2">
    <location>
        <begin position="43"/>
        <end position="141"/>
    </location>
</feature>
<dbReference type="Gene3D" id="2.60.40.380">
    <property type="entry name" value="Purple acid phosphatase-like, N-terminal"/>
    <property type="match status" value="1"/>
</dbReference>
<dbReference type="PROSITE" id="PS51318">
    <property type="entry name" value="TAT"/>
    <property type="match status" value="1"/>
</dbReference>
<protein>
    <submittedName>
        <fullName evidence="3">Alkaline phosphatase D family protein</fullName>
    </submittedName>
</protein>
<keyword evidence="4" id="KW-1185">Reference proteome</keyword>
<dbReference type="PANTHER" id="PTHR43606">
    <property type="entry name" value="PHOSPHATASE, PUTATIVE (AFU_ORTHOLOGUE AFUA_6G08710)-RELATED"/>
    <property type="match status" value="1"/>
</dbReference>
<accession>A0ABV8VIH0</accession>
<dbReference type="InterPro" id="IPR052900">
    <property type="entry name" value="Phospholipid_Metab_Enz"/>
</dbReference>
<dbReference type="Pfam" id="PF09423">
    <property type="entry name" value="PhoD"/>
    <property type="match status" value="1"/>
</dbReference>
<dbReference type="SUPFAM" id="SSF56300">
    <property type="entry name" value="Metallo-dependent phosphatases"/>
    <property type="match status" value="1"/>
</dbReference>
<dbReference type="Proteomes" id="UP001595844">
    <property type="component" value="Unassembled WGS sequence"/>
</dbReference>
<organism evidence="3 4">
    <name type="scientific">Nocardia halotolerans</name>
    <dbReference type="NCBI Taxonomy" id="1755878"/>
    <lineage>
        <taxon>Bacteria</taxon>
        <taxon>Bacillati</taxon>
        <taxon>Actinomycetota</taxon>
        <taxon>Actinomycetes</taxon>
        <taxon>Mycobacteriales</taxon>
        <taxon>Nocardiaceae</taxon>
        <taxon>Nocardia</taxon>
    </lineage>
</organism>
<dbReference type="EMBL" id="JBHSDL010000014">
    <property type="protein sequence ID" value="MFC4375158.1"/>
    <property type="molecule type" value="Genomic_DNA"/>
</dbReference>
<gene>
    <name evidence="3" type="ORF">ACFO5K_13745</name>
</gene>
<evidence type="ECO:0000259" key="1">
    <source>
        <dbReference type="Pfam" id="PF09423"/>
    </source>
</evidence>
<comment type="caution">
    <text evidence="3">The sequence shown here is derived from an EMBL/GenBank/DDBJ whole genome shotgun (WGS) entry which is preliminary data.</text>
</comment>
<feature type="domain" description="PhoD-like phosphatase metallophosphatase" evidence="1">
    <location>
        <begin position="154"/>
        <end position="495"/>
    </location>
</feature>
<dbReference type="RefSeq" id="WP_378561385.1">
    <property type="nucleotide sequence ID" value="NZ_JBHSDL010000014.1"/>
</dbReference>
<reference evidence="4" key="1">
    <citation type="journal article" date="2019" name="Int. J. Syst. Evol. Microbiol.">
        <title>The Global Catalogue of Microorganisms (GCM) 10K type strain sequencing project: providing services to taxonomists for standard genome sequencing and annotation.</title>
        <authorList>
            <consortium name="The Broad Institute Genomics Platform"/>
            <consortium name="The Broad Institute Genome Sequencing Center for Infectious Disease"/>
            <person name="Wu L."/>
            <person name="Ma J."/>
        </authorList>
    </citation>
    <scope>NUCLEOTIDE SEQUENCE [LARGE SCALE GENOMIC DNA]</scope>
    <source>
        <strain evidence="4">IBRC-M 10490</strain>
    </source>
</reference>
<name>A0ABV8VIH0_9NOCA</name>
<evidence type="ECO:0000259" key="2">
    <source>
        <dbReference type="Pfam" id="PF16655"/>
    </source>
</evidence>
<proteinExistence type="predicted"/>
<sequence length="526" mass="57673">MTLSRRHLLRAGATGSVAALVGVSAVSSARFPAPRRLGDPFSLGVASGEPTPDGVVLWTRLAPDPLAPDGYGGMSISPVTVDYEVAEDERFSRVVARGSAVATRDLGHSVHPEVGGLAPDRWYFYRFRAGSAISPTGRTRTAPAPDRPVDRLRFAFASCQSWSSGYYTAYEHLSAEDLDLVVHLGDYIYETSWVLARRSATVPPQLTDEAVDLAGYRLRYAQAKSEAPLQAAHAAFPWLVTLDDHEVDNNWAADHPGLGFDVYRIPALFRRRKAAALQAMYEHQPMRLAQLPAGPSMHLHRRYRFGDLAEFTMIDTRQYRTVQACGDGNAVADCAERYVTDRTILGAPQRDWLVGGLATSTARWQVLGNQVAMAQSDYDPGPELRLATDSWDGYIADRNTVLGAAADHDVRNLVVITGDRHENLVADLRRDYRDPESPVVATEFVGTSISTGGDGADDTGLGRALLDANPDMKFHNRQRGYVRVALDHQMWRTDFRVVPYVRTPGAPISTRASYVVRDGVPGAVPD</sequence>
<dbReference type="Pfam" id="PF16655">
    <property type="entry name" value="PhoD_N"/>
    <property type="match status" value="1"/>
</dbReference>
<evidence type="ECO:0000313" key="4">
    <source>
        <dbReference type="Proteomes" id="UP001595844"/>
    </source>
</evidence>
<dbReference type="PANTHER" id="PTHR43606:SF2">
    <property type="entry name" value="ALKALINE PHOSPHATASE FAMILY PROTEIN (AFU_ORTHOLOGUE AFUA_5G03860)"/>
    <property type="match status" value="1"/>
</dbReference>
<dbReference type="CDD" id="cd07389">
    <property type="entry name" value="MPP_PhoD"/>
    <property type="match status" value="1"/>
</dbReference>